<evidence type="ECO:0000256" key="1">
    <source>
        <dbReference type="SAM" id="MobiDB-lite"/>
    </source>
</evidence>
<organism evidence="2">
    <name type="scientific">hydrocarbon metagenome</name>
    <dbReference type="NCBI Taxonomy" id="938273"/>
    <lineage>
        <taxon>unclassified sequences</taxon>
        <taxon>metagenomes</taxon>
        <taxon>ecological metagenomes</taxon>
    </lineage>
</organism>
<dbReference type="AlphaFoldDB" id="A0A0W8F1S7"/>
<evidence type="ECO:0000313" key="2">
    <source>
        <dbReference type="EMBL" id="KUG14686.1"/>
    </source>
</evidence>
<accession>A0A0W8F1S7</accession>
<reference evidence="2" key="1">
    <citation type="journal article" date="2015" name="Proc. Natl. Acad. Sci. U.S.A.">
        <title>Networks of energetic and metabolic interactions define dynamics in microbial communities.</title>
        <authorList>
            <person name="Embree M."/>
            <person name="Liu J.K."/>
            <person name="Al-Bassam M.M."/>
            <person name="Zengler K."/>
        </authorList>
    </citation>
    <scope>NUCLEOTIDE SEQUENCE</scope>
</reference>
<feature type="region of interest" description="Disordered" evidence="1">
    <location>
        <begin position="1"/>
        <end position="38"/>
    </location>
</feature>
<feature type="compositionally biased region" description="Basic residues" evidence="1">
    <location>
        <begin position="28"/>
        <end position="38"/>
    </location>
</feature>
<proteinExistence type="predicted"/>
<protein>
    <submittedName>
        <fullName evidence="2">Uncharacterized protein</fullName>
    </submittedName>
</protein>
<sequence length="38" mass="4252">MVKLNQVKKAKAEELSKQAAAGSQEAKKKLKKLEKKLK</sequence>
<dbReference type="EMBL" id="LNQE01001629">
    <property type="protein sequence ID" value="KUG14686.1"/>
    <property type="molecule type" value="Genomic_DNA"/>
</dbReference>
<name>A0A0W8F1S7_9ZZZZ</name>
<gene>
    <name evidence="2" type="ORF">ASZ90_015656</name>
</gene>
<comment type="caution">
    <text evidence="2">The sequence shown here is derived from an EMBL/GenBank/DDBJ whole genome shotgun (WGS) entry which is preliminary data.</text>
</comment>